<gene>
    <name evidence="3" type="ORF">GGX14DRAFT_563357</name>
</gene>
<keyword evidence="4" id="KW-1185">Reference proteome</keyword>
<keyword evidence="2" id="KW-0812">Transmembrane</keyword>
<evidence type="ECO:0000256" key="1">
    <source>
        <dbReference type="SAM" id="MobiDB-lite"/>
    </source>
</evidence>
<evidence type="ECO:0000313" key="3">
    <source>
        <dbReference type="EMBL" id="KAJ7214539.1"/>
    </source>
</evidence>
<reference evidence="3" key="1">
    <citation type="submission" date="2023-03" db="EMBL/GenBank/DDBJ databases">
        <title>Massive genome expansion in bonnet fungi (Mycena s.s.) driven by repeated elements and novel gene families across ecological guilds.</title>
        <authorList>
            <consortium name="Lawrence Berkeley National Laboratory"/>
            <person name="Harder C.B."/>
            <person name="Miyauchi S."/>
            <person name="Viragh M."/>
            <person name="Kuo A."/>
            <person name="Thoen E."/>
            <person name="Andreopoulos B."/>
            <person name="Lu D."/>
            <person name="Skrede I."/>
            <person name="Drula E."/>
            <person name="Henrissat B."/>
            <person name="Morin E."/>
            <person name="Kohler A."/>
            <person name="Barry K."/>
            <person name="LaButti K."/>
            <person name="Morin E."/>
            <person name="Salamov A."/>
            <person name="Lipzen A."/>
            <person name="Mereny Z."/>
            <person name="Hegedus B."/>
            <person name="Baldrian P."/>
            <person name="Stursova M."/>
            <person name="Weitz H."/>
            <person name="Taylor A."/>
            <person name="Grigoriev I.V."/>
            <person name="Nagy L.G."/>
            <person name="Martin F."/>
            <person name="Kauserud H."/>
        </authorList>
    </citation>
    <scope>NUCLEOTIDE SEQUENCE</scope>
    <source>
        <strain evidence="3">9144</strain>
    </source>
</reference>
<organism evidence="3 4">
    <name type="scientific">Mycena pura</name>
    <dbReference type="NCBI Taxonomy" id="153505"/>
    <lineage>
        <taxon>Eukaryota</taxon>
        <taxon>Fungi</taxon>
        <taxon>Dikarya</taxon>
        <taxon>Basidiomycota</taxon>
        <taxon>Agaricomycotina</taxon>
        <taxon>Agaricomycetes</taxon>
        <taxon>Agaricomycetidae</taxon>
        <taxon>Agaricales</taxon>
        <taxon>Marasmiineae</taxon>
        <taxon>Mycenaceae</taxon>
        <taxon>Mycena</taxon>
    </lineage>
</organism>
<evidence type="ECO:0000313" key="4">
    <source>
        <dbReference type="Proteomes" id="UP001219525"/>
    </source>
</evidence>
<keyword evidence="2" id="KW-0472">Membrane</keyword>
<name>A0AAD6VMX8_9AGAR</name>
<proteinExistence type="predicted"/>
<keyword evidence="2" id="KW-1133">Transmembrane helix</keyword>
<feature type="region of interest" description="Disordered" evidence="1">
    <location>
        <begin position="46"/>
        <end position="70"/>
    </location>
</feature>
<sequence>MPSCSTYIFSSLTPPLSSLRQARSTRPRHSHPVARNLRNARTQLAEHARVAHAPSHPHASGKSAPRATAHSLAHSARSIARRTPPIVCRAPPACIAQDSRPPNFPAARRRTPDRESFSLPALPSVLIIVFFASLIRILHPLANFCRQTQSRLSRHVRWDRCSRLWGTAPPSVPTDLGEEFTGHSPRLSGGNFSQPPTDIVRVERAPTLMARLPREFINVHRRRVVVVVFSRARHGTRRHPLVGVDRYRRTHAVAESTPTYVAGL</sequence>
<dbReference type="EMBL" id="JARJCW010000019">
    <property type="protein sequence ID" value="KAJ7214539.1"/>
    <property type="molecule type" value="Genomic_DNA"/>
</dbReference>
<dbReference type="Proteomes" id="UP001219525">
    <property type="component" value="Unassembled WGS sequence"/>
</dbReference>
<feature type="transmembrane region" description="Helical" evidence="2">
    <location>
        <begin position="117"/>
        <end position="138"/>
    </location>
</feature>
<feature type="region of interest" description="Disordered" evidence="1">
    <location>
        <begin position="174"/>
        <end position="196"/>
    </location>
</feature>
<protein>
    <submittedName>
        <fullName evidence="3">Uncharacterized protein</fullName>
    </submittedName>
</protein>
<accession>A0AAD6VMX8</accession>
<dbReference type="AlphaFoldDB" id="A0AAD6VMX8"/>
<evidence type="ECO:0000256" key="2">
    <source>
        <dbReference type="SAM" id="Phobius"/>
    </source>
</evidence>
<comment type="caution">
    <text evidence="3">The sequence shown here is derived from an EMBL/GenBank/DDBJ whole genome shotgun (WGS) entry which is preliminary data.</text>
</comment>